<dbReference type="EMBL" id="CP110636">
    <property type="protein sequence ID" value="UZJ29277.1"/>
    <property type="molecule type" value="Genomic_DNA"/>
</dbReference>
<dbReference type="Proteomes" id="UP001164959">
    <property type="component" value="Chromosome"/>
</dbReference>
<dbReference type="Gene3D" id="2.130.10.10">
    <property type="entry name" value="YVTN repeat-like/Quinoprotein amine dehydrogenase"/>
    <property type="match status" value="1"/>
</dbReference>
<proteinExistence type="predicted"/>
<organism evidence="1 2">
    <name type="scientific">Streptomyces endophytica</name>
    <dbReference type="NCBI Taxonomy" id="2991496"/>
    <lineage>
        <taxon>Bacteria</taxon>
        <taxon>Bacillati</taxon>
        <taxon>Actinomycetota</taxon>
        <taxon>Actinomycetes</taxon>
        <taxon>Kitasatosporales</taxon>
        <taxon>Streptomycetaceae</taxon>
        <taxon>Streptomyces</taxon>
    </lineage>
</organism>
<dbReference type="RefSeq" id="WP_265360827.1">
    <property type="nucleotide sequence ID" value="NZ_CP110636.1"/>
</dbReference>
<dbReference type="SUPFAM" id="SSF51004">
    <property type="entry name" value="C-terminal (heme d1) domain of cytochrome cd1-nitrite reductase"/>
    <property type="match status" value="1"/>
</dbReference>
<protein>
    <recommendedName>
        <fullName evidence="3">YncE family protein</fullName>
    </recommendedName>
</protein>
<keyword evidence="2" id="KW-1185">Reference proteome</keyword>
<evidence type="ECO:0008006" key="3">
    <source>
        <dbReference type="Google" id="ProtNLM"/>
    </source>
</evidence>
<name>A0ABY6P7M0_9ACTN</name>
<evidence type="ECO:0000313" key="2">
    <source>
        <dbReference type="Proteomes" id="UP001164959"/>
    </source>
</evidence>
<dbReference type="InterPro" id="IPR011048">
    <property type="entry name" value="Haem_d1_sf"/>
</dbReference>
<sequence>MPVHVTTDGTLLTGALRPDPEPGILTVHAPETFTPIGEVEVGRFPLTVASSPDGRHAYVSGNASSTITVIDLGTLRTVATLAPERTGISGAHGLAYIEAARN</sequence>
<dbReference type="InterPro" id="IPR015943">
    <property type="entry name" value="WD40/YVTN_repeat-like_dom_sf"/>
</dbReference>
<gene>
    <name evidence="1" type="ORF">OJ254_00660</name>
</gene>
<accession>A0ABY6P7M0</accession>
<evidence type="ECO:0000313" key="1">
    <source>
        <dbReference type="EMBL" id="UZJ29277.1"/>
    </source>
</evidence>
<reference evidence="1" key="1">
    <citation type="submission" date="2022-11" db="EMBL/GenBank/DDBJ databases">
        <title>Identification and genomic analyses of a novel endophytic actinobacterium Streptomyces endophytica sp. nov. with potential for biocontrol of Yam anthracnose.</title>
        <authorList>
            <person name="Huang X."/>
        </authorList>
    </citation>
    <scope>NUCLEOTIDE SEQUENCE</scope>
    <source>
        <strain evidence="1">HNM0140</strain>
    </source>
</reference>